<evidence type="ECO:0000256" key="1">
    <source>
        <dbReference type="SAM" id="Phobius"/>
    </source>
</evidence>
<feature type="transmembrane region" description="Helical" evidence="1">
    <location>
        <begin position="41"/>
        <end position="63"/>
    </location>
</feature>
<feature type="transmembrane region" description="Helical" evidence="1">
    <location>
        <begin position="69"/>
        <end position="87"/>
    </location>
</feature>
<dbReference type="STRING" id="1079994.SAMN04488565_2866"/>
<reference evidence="2 3" key="1">
    <citation type="submission" date="2016-10" db="EMBL/GenBank/DDBJ databases">
        <authorList>
            <person name="de Groot N.N."/>
        </authorList>
    </citation>
    <scope>NUCLEOTIDE SEQUENCE [LARGE SCALE GENOMIC DNA]</scope>
    <source>
        <strain evidence="2 3">DSM 22788</strain>
    </source>
</reference>
<dbReference type="RefSeq" id="WP_010156473.1">
    <property type="nucleotide sequence ID" value="NZ_FNKB01000002.1"/>
</dbReference>
<accession>A0A1H1BJC8</accession>
<protein>
    <recommendedName>
        <fullName evidence="4">Integral membrane protein</fullName>
    </recommendedName>
</protein>
<name>A0A1H1BJC8_9MICO</name>
<keyword evidence="1" id="KW-0472">Membrane</keyword>
<dbReference type="EMBL" id="FNKB01000002">
    <property type="protein sequence ID" value="SDQ52095.1"/>
    <property type="molecule type" value="Genomic_DNA"/>
</dbReference>
<evidence type="ECO:0000313" key="3">
    <source>
        <dbReference type="Proteomes" id="UP000182690"/>
    </source>
</evidence>
<evidence type="ECO:0008006" key="4">
    <source>
        <dbReference type="Google" id="ProtNLM"/>
    </source>
</evidence>
<keyword evidence="1" id="KW-0812">Transmembrane</keyword>
<organism evidence="2 3">
    <name type="scientific">Leucobacter chromiiresistens</name>
    <dbReference type="NCBI Taxonomy" id="1079994"/>
    <lineage>
        <taxon>Bacteria</taxon>
        <taxon>Bacillati</taxon>
        <taxon>Actinomycetota</taxon>
        <taxon>Actinomycetes</taxon>
        <taxon>Micrococcales</taxon>
        <taxon>Microbacteriaceae</taxon>
        <taxon>Leucobacter</taxon>
    </lineage>
</organism>
<dbReference type="AlphaFoldDB" id="A0A1H1BJC8"/>
<dbReference type="OrthoDB" id="3830423at2"/>
<dbReference type="Proteomes" id="UP000182690">
    <property type="component" value="Unassembled WGS sequence"/>
</dbReference>
<gene>
    <name evidence="2" type="ORF">SAMN04488565_2866</name>
</gene>
<evidence type="ECO:0000313" key="2">
    <source>
        <dbReference type="EMBL" id="SDQ52095.1"/>
    </source>
</evidence>
<dbReference type="eggNOG" id="ENOG5032ZIA">
    <property type="taxonomic scope" value="Bacteria"/>
</dbReference>
<keyword evidence="1" id="KW-1133">Transmembrane helix</keyword>
<feature type="transmembrane region" description="Helical" evidence="1">
    <location>
        <begin position="6"/>
        <end position="29"/>
    </location>
</feature>
<proteinExistence type="predicted"/>
<sequence>MEIVKGILIVLHLIGFGAVFGSTLAQLSAVKEARARITPGIMHGAWLLLATGLLLVGMVYATGGQPNNAKIGVKLVVLIVLIAIVLVGRKKQPVPGGMLGAIAGLSVVNVALAVLWH</sequence>
<feature type="transmembrane region" description="Helical" evidence="1">
    <location>
        <begin position="99"/>
        <end position="116"/>
    </location>
</feature>